<feature type="compositionally biased region" description="Basic and acidic residues" evidence="9">
    <location>
        <begin position="2501"/>
        <end position="2542"/>
    </location>
</feature>
<keyword evidence="3" id="KW-0547">Nucleotide-binding</keyword>
<feature type="compositionally biased region" description="Polar residues" evidence="9">
    <location>
        <begin position="2659"/>
        <end position="2669"/>
    </location>
</feature>
<feature type="region of interest" description="Disordered" evidence="9">
    <location>
        <begin position="741"/>
        <end position="924"/>
    </location>
</feature>
<feature type="domain" description="Helicase C-terminal" evidence="11">
    <location>
        <begin position="1978"/>
        <end position="2143"/>
    </location>
</feature>
<feature type="region of interest" description="Disordered" evidence="9">
    <location>
        <begin position="2452"/>
        <end position="2706"/>
    </location>
</feature>
<dbReference type="CDD" id="cd18793">
    <property type="entry name" value="SF2_C_SNF"/>
    <property type="match status" value="1"/>
</dbReference>
<keyword evidence="8" id="KW-0539">Nucleus</keyword>
<dbReference type="SMART" id="SM00490">
    <property type="entry name" value="HELICc"/>
    <property type="match status" value="1"/>
</dbReference>
<dbReference type="InterPro" id="IPR038718">
    <property type="entry name" value="SNF2-like_sf"/>
</dbReference>
<feature type="compositionally biased region" description="Polar residues" evidence="9">
    <location>
        <begin position="888"/>
        <end position="924"/>
    </location>
</feature>
<dbReference type="Gene3D" id="3.40.50.10810">
    <property type="entry name" value="Tandem AAA-ATPase domain"/>
    <property type="match status" value="1"/>
</dbReference>
<dbReference type="InterPro" id="IPR000330">
    <property type="entry name" value="SNF2_N"/>
</dbReference>
<evidence type="ECO:0000256" key="4">
    <source>
        <dbReference type="ARBA" id="ARBA00022801"/>
    </source>
</evidence>
<feature type="compositionally biased region" description="Low complexity" evidence="9">
    <location>
        <begin position="2639"/>
        <end position="2652"/>
    </location>
</feature>
<feature type="compositionally biased region" description="Basic and acidic residues" evidence="9">
    <location>
        <begin position="2810"/>
        <end position="2822"/>
    </location>
</feature>
<accession>A0A1B6C9F9</accession>
<dbReference type="InterPro" id="IPR049730">
    <property type="entry name" value="SNF2/RAD54-like_C"/>
</dbReference>
<feature type="compositionally biased region" description="Polar residues" evidence="9">
    <location>
        <begin position="806"/>
        <end position="823"/>
    </location>
</feature>
<organism evidence="12">
    <name type="scientific">Clastoptera arizonana</name>
    <name type="common">Arizona spittle bug</name>
    <dbReference type="NCBI Taxonomy" id="38151"/>
    <lineage>
        <taxon>Eukaryota</taxon>
        <taxon>Metazoa</taxon>
        <taxon>Ecdysozoa</taxon>
        <taxon>Arthropoda</taxon>
        <taxon>Hexapoda</taxon>
        <taxon>Insecta</taxon>
        <taxon>Pterygota</taxon>
        <taxon>Neoptera</taxon>
        <taxon>Paraneoptera</taxon>
        <taxon>Hemiptera</taxon>
        <taxon>Auchenorrhyncha</taxon>
        <taxon>Cercopoidea</taxon>
        <taxon>Clastopteridae</taxon>
        <taxon>Clastoptera</taxon>
    </lineage>
</organism>
<feature type="compositionally biased region" description="Basic and acidic residues" evidence="9">
    <location>
        <begin position="1896"/>
        <end position="1920"/>
    </location>
</feature>
<evidence type="ECO:0000259" key="11">
    <source>
        <dbReference type="PROSITE" id="PS51194"/>
    </source>
</evidence>
<evidence type="ECO:0000259" key="10">
    <source>
        <dbReference type="PROSITE" id="PS51192"/>
    </source>
</evidence>
<name>A0A1B6C9F9_9HEMI</name>
<dbReference type="PROSITE" id="PS51192">
    <property type="entry name" value="HELICASE_ATP_BIND_1"/>
    <property type="match status" value="1"/>
</dbReference>
<feature type="region of interest" description="Disordered" evidence="9">
    <location>
        <begin position="1452"/>
        <end position="1484"/>
    </location>
</feature>
<keyword evidence="5" id="KW-0347">Helicase</keyword>
<dbReference type="InterPro" id="IPR014001">
    <property type="entry name" value="Helicase_ATP-bd"/>
</dbReference>
<evidence type="ECO:0000256" key="8">
    <source>
        <dbReference type="ARBA" id="ARBA00023242"/>
    </source>
</evidence>
<feature type="compositionally biased region" description="Basic residues" evidence="9">
    <location>
        <begin position="776"/>
        <end position="786"/>
    </location>
</feature>
<dbReference type="InterPro" id="IPR044574">
    <property type="entry name" value="ARIP4-like"/>
</dbReference>
<feature type="compositionally biased region" description="Low complexity" evidence="9">
    <location>
        <begin position="1326"/>
        <end position="1342"/>
    </location>
</feature>
<sequence length="2822" mass="312005">HESPFLQDEMNELPLDDQDEDENVKVKIEQDSGDEQEMIVIKQEPLQEEEEDQEYDDDEDDDSKSKRKLKDGNEESGETATKKSKKDSGASSNSDSDSDSDKLAMERKVTNLRRNIREVMDENQLDEATLAAQREEMERLRRVQEQQRIIREVNRQINLNRQNNKTQTRVISLLQGNTSLLKTSPGTPPSAAKSTTPNTVLVKLSSGSGAPQIVNKKVLEILRSTKSATPTSSIASKAPNLAKTLLSKPHMMTPSVSIAPVKPSASPGLMDDDKNIAAAVAKIAGKQKGKDVVTISSSSDEDDCILISEPSGGEESEQEEDPTNSGMHTNDLYNVPDEQGRVIINVGKPENEPDVFLAPQIARMIKPHQIGGVRFLFDNIVESLERFKTSTGFGCILAHSMGLGKTLQVVSFCDVFLRYTDGRTVLCIMPINTLQNWLAEFNMWLPADTATCSLASSGEVRPRTFPIFVLNDMQKSTVARAKVIAQWSKEGGVLLIGYELYRQLSMQKPRKARRSKKKPEAEEETDEKVKPLLEEMHSALVKPGPDLVICDEGHRIKNSHASISQALKQIRSRRRIVLTGYPLQNNLLEYWCMVDFVRPNYLGSKTEFSNMFERPIQNGQCIDSTPQDIRLMRYRAHVLHSLLEGFVQRRSHSVLQHALPQKEEYVLLVRMTQFQRKLYDTFMNEVVRTKAVPNPLKAFAVCCKIWNHPDVLYHFLKKRAGGEAGVDLDLEEAGAVAVAPVTPTTNLTSPPPLMPTSIPVKRGRGRSPKGTSPVKRERKVTPRKKNQPSEIQPANKSPAVAAVIPNTVNQPSTETTNTQSQAQPECKPLSQDLNIKPPQNPQHFQEQQQPQQQYGTNFNQFQSGPNYPPYQGINQNNYQGFNPPHQGQYPNQSSNFQNQSGFGNHNWNQGFNPQGYPSQSYSDSNYNQGNFWNNQMFNNDSNSQGMFSNFNDSDGNNPSYFGQDNFNSDNFNSQNFNAPMGGGFSGGTVGLNRQSMSENPMPSENLRRMSRMAPTQTGSVGSQNQTQGLLGGGMNSQGVGMMGMTAQNTRGSNNQNPNVGMVQNENTLGLNPQNKMGLGNTAQNMGGLGMSSQNQMGMNTQMSSGFGMNTANQTNIINSQSQMSGSLVIHNQIGLNSTNKPGFNLGPQNDSRLGFNNQGSMMNPDTNSQMMANQHGMLNQQNLSGQTPIATSTSTSHSNVLDNQENINRSMLNNQNVNPHQIFGNQQNPSMGNMQRTDLSQNLHSMNSSNNMRHNMQNQQNLLSNVPNMYDSPSNSGMMGNQFNTMTYPNTPHHSQNMTGNLHPQIMGSQPSSQHMLNNPLNMMGSTQSPQHSMTSSQSMQSLYNVSQTPQSNYPNSQNLFPNQQMLTNPQNKESSNETQSYSQNMGPNQEGLHHMVPDNMQMQSSSNMLANMQNTSMHGGHQSNMSHQQNQLNMFNSSQNVFGNQQSLSGNQHHPNLDNAPGIQNSSGNQQSILMNQTSSNPTNPMGMSNTNNMLGNQQGDSQGFQGTHNMGMNQQNMFGNQPNMGNTSANPNRGMNQDFGGNMQGPQNMYGNPQNLIGNQNPGLLNQNMSNNQNSSGINPQGMMNQHGPGNKQNPVNEMMQNQQGRMAGDQMNPAQMNPSFNSTQTTGSMNLPQSSLGMNSSQMGYFNNQNPMNPSSIGNMLSGHQNMFGGIQGNMGMIPNQNSQGPMGNQVNNTFCGNNMGNQPYNQHSMTNYPGMGNNPGNYGTINTQNNQQMNLQNNQQMNMQNSISPMNQMQQMGSQSSVGMVGNSDFMGMRHQNPQPNQNVGGNFEMVESNNPGNFQDNQSSSSCPSGESNANNFLPSNEPSQSNKESGTTFSNEFGKFGLGNDDSKMWDDLNVKSEDKTDIDKQETVAKSEEKTPETKTSPNSVNIVKENDEVKPLVDVKEKVSGESDDKNATKSPKAESQLEEGEVKQEVVAASLPIIRSGREDPGIPYDWATELLKGYVPGDIEASAKMCVFFCILEESMNLGDRLLVFSQSLFTLNLIEDFLQKSNLPGKSEKWARNWNYFRLDGSTSAMEREKLINEFNSNPNIYLFLVSTRAGSLGINLVGANRVLVLDASWNPCHDTQAVCRVYRYGQKKPCFVYRLVTDNCLEKKIYDRQINKQGMADRVVDECNPDAHLSIKEVTNLCWDNEEDTETKDYSSIKDKYIDVIMQKVLEKYSNFLSKEPFQHESLLVDRKDKKLSQAEKRLAKRSYELEKQASINNTRPVYGYYPGANSGNQQGLPGRINNPLSKPMASVRPMQSELNNQLIRDATSGRPRQWISADVWQKQGMSAQEMTLPLDVVIPTSSADRSSIVLKAGQKVMVLKSPKGIYMQLENGKIIAIRTAFKVGGNKGKAAGDKALEGKKVLVQSTRQRAPPHLLRNNSNISIISRNSPLPRGVTPVQKNMVRLLGPNKDKNWGSHKQPIATAKPYFGESPAHPPVTVTVTKKKVPISGPSSSRSLLKEPDDIPQDFTTRKDKSPSIPSRSQELLSQESHDASSRDGSLKSVKSSDKIDDDKEPSKSTEKTPEGLDKNPTKPSNSAKPVETSNKADVKGSLDAEESEGDIDEEDEDKYDDDSSASEKDENDKHQMTQKNVTRQKASDVPLSQPLNLLKNYRHSGFQPKKPLGPDNLPKSLSISPVSSLPVHPGKSLSISPVTNKSATVPPIVTPSSSLTIQPINLNTKKPLDTSRNQSSPLPTMFNVQHAEPEKKLQESPSTFLPGINQLKSVSDHSLSIFPVESKSNQPSSTVTSSSQINPLNPPMNFSNYRTDFQQPMGGNRPDYYSGFNRSQSGSFGSGGFFPPRKDNNERKPSGT</sequence>
<evidence type="ECO:0000256" key="1">
    <source>
        <dbReference type="ARBA" id="ARBA00004123"/>
    </source>
</evidence>
<feature type="compositionally biased region" description="Acidic residues" evidence="9">
    <location>
        <begin position="2565"/>
        <end position="2586"/>
    </location>
</feature>
<feature type="region of interest" description="Disordered" evidence="9">
    <location>
        <begin position="1777"/>
        <end position="1934"/>
    </location>
</feature>
<feature type="region of interest" description="Disordered" evidence="9">
    <location>
        <begin position="1322"/>
        <end position="1395"/>
    </location>
</feature>
<dbReference type="GO" id="GO:0016887">
    <property type="term" value="F:ATP hydrolysis activity"/>
    <property type="evidence" value="ECO:0007669"/>
    <property type="project" value="InterPro"/>
</dbReference>
<feature type="region of interest" description="Disordered" evidence="9">
    <location>
        <begin position="290"/>
        <end position="330"/>
    </location>
</feature>
<feature type="compositionally biased region" description="Polar residues" evidence="9">
    <location>
        <begin position="1343"/>
        <end position="1388"/>
    </location>
</feature>
<feature type="compositionally biased region" description="Polar residues" evidence="9">
    <location>
        <begin position="854"/>
        <end position="865"/>
    </location>
</feature>
<dbReference type="GO" id="GO:0005634">
    <property type="term" value="C:nucleus"/>
    <property type="evidence" value="ECO:0007669"/>
    <property type="project" value="UniProtKB-SubCell"/>
</dbReference>
<evidence type="ECO:0000313" key="12">
    <source>
        <dbReference type="EMBL" id="JAS10091.1"/>
    </source>
</evidence>
<feature type="region of interest" description="Disordered" evidence="9">
    <location>
        <begin position="1"/>
        <end position="105"/>
    </location>
</feature>
<keyword evidence="6" id="KW-0067">ATP-binding</keyword>
<reference evidence="12" key="1">
    <citation type="submission" date="2015-12" db="EMBL/GenBank/DDBJ databases">
        <title>De novo transcriptome assembly of four potential Pierce s Disease insect vectors from Arizona vineyards.</title>
        <authorList>
            <person name="Tassone E.E."/>
        </authorList>
    </citation>
    <scope>NUCLEOTIDE SEQUENCE</scope>
</reference>
<evidence type="ECO:0000256" key="7">
    <source>
        <dbReference type="ARBA" id="ARBA00023125"/>
    </source>
</evidence>
<feature type="non-terminal residue" evidence="12">
    <location>
        <position position="1"/>
    </location>
</feature>
<feature type="compositionally biased region" description="Polar residues" evidence="9">
    <location>
        <begin position="2770"/>
        <end position="2780"/>
    </location>
</feature>
<feature type="compositionally biased region" description="Polar residues" evidence="9">
    <location>
        <begin position="1463"/>
        <end position="1484"/>
    </location>
</feature>
<dbReference type="PROSITE" id="PS51194">
    <property type="entry name" value="HELICASE_CTER"/>
    <property type="match status" value="1"/>
</dbReference>
<dbReference type="PANTHER" id="PTHR45797">
    <property type="entry name" value="RAD54-LIKE"/>
    <property type="match status" value="1"/>
</dbReference>
<keyword evidence="7" id="KW-0238">DNA-binding</keyword>
<dbReference type="EMBL" id="GEDC01027207">
    <property type="protein sequence ID" value="JAS10091.1"/>
    <property type="molecule type" value="Transcribed_RNA"/>
</dbReference>
<feature type="region of interest" description="Disordered" evidence="9">
    <location>
        <begin position="509"/>
        <end position="528"/>
    </location>
</feature>
<evidence type="ECO:0000256" key="2">
    <source>
        <dbReference type="ARBA" id="ARBA00007025"/>
    </source>
</evidence>
<dbReference type="GO" id="GO:0005524">
    <property type="term" value="F:ATP binding"/>
    <property type="evidence" value="ECO:0007669"/>
    <property type="project" value="UniProtKB-KW"/>
</dbReference>
<feature type="compositionally biased region" description="Acidic residues" evidence="9">
    <location>
        <begin position="46"/>
        <end position="62"/>
    </location>
</feature>
<dbReference type="Pfam" id="PF00271">
    <property type="entry name" value="Helicase_C"/>
    <property type="match status" value="1"/>
</dbReference>
<feature type="compositionally biased region" description="Polar residues" evidence="9">
    <location>
        <begin position="2543"/>
        <end position="2555"/>
    </location>
</feature>
<dbReference type="SUPFAM" id="SSF52540">
    <property type="entry name" value="P-loop containing nucleoside triphosphate hydrolases"/>
    <property type="match status" value="2"/>
</dbReference>
<dbReference type="Pfam" id="PF00176">
    <property type="entry name" value="SNF2-rel_dom"/>
    <property type="match status" value="1"/>
</dbReference>
<feature type="compositionally biased region" description="Low complexity" evidence="9">
    <location>
        <begin position="2792"/>
        <end position="2801"/>
    </location>
</feature>
<feature type="region of interest" description="Disordered" evidence="9">
    <location>
        <begin position="2746"/>
        <end position="2822"/>
    </location>
</feature>
<dbReference type="PANTHER" id="PTHR45797:SF1">
    <property type="entry name" value="HELICASE ARIP4"/>
    <property type="match status" value="1"/>
</dbReference>
<evidence type="ECO:0000256" key="5">
    <source>
        <dbReference type="ARBA" id="ARBA00022806"/>
    </source>
</evidence>
<protein>
    <recommendedName>
        <fullName evidence="13">Helicase ATP-binding domain-containing protein</fullName>
    </recommendedName>
</protein>
<dbReference type="SMART" id="SM00487">
    <property type="entry name" value="DEXDc"/>
    <property type="match status" value="1"/>
</dbReference>
<comment type="subcellular location">
    <subcellularLocation>
        <location evidence="1">Nucleus</location>
    </subcellularLocation>
</comment>
<feature type="compositionally biased region" description="Polar residues" evidence="9">
    <location>
        <begin position="2489"/>
        <end position="2500"/>
    </location>
</feature>
<feature type="compositionally biased region" description="Acidic residues" evidence="9">
    <location>
        <begin position="312"/>
        <end position="322"/>
    </location>
</feature>
<proteinExistence type="inferred from homology"/>
<dbReference type="InterPro" id="IPR001650">
    <property type="entry name" value="Helicase_C-like"/>
</dbReference>
<comment type="similarity">
    <text evidence="2">Belongs to the SNF2/RAD54 helicase family.</text>
</comment>
<evidence type="ECO:0008006" key="13">
    <source>
        <dbReference type="Google" id="ProtNLM"/>
    </source>
</evidence>
<evidence type="ECO:0000256" key="9">
    <source>
        <dbReference type="SAM" id="MobiDB-lite"/>
    </source>
</evidence>
<evidence type="ECO:0000256" key="6">
    <source>
        <dbReference type="ARBA" id="ARBA00022840"/>
    </source>
</evidence>
<feature type="compositionally biased region" description="Polar residues" evidence="9">
    <location>
        <begin position="2676"/>
        <end position="2704"/>
    </location>
</feature>
<dbReference type="CDD" id="cd18069">
    <property type="entry name" value="DEXHc_ARIP4"/>
    <property type="match status" value="1"/>
</dbReference>
<dbReference type="Gene3D" id="1.20.120.850">
    <property type="entry name" value="SWI2/SNF2 ATPases, N-terminal domain"/>
    <property type="match status" value="1"/>
</dbReference>
<dbReference type="InterPro" id="IPR027417">
    <property type="entry name" value="P-loop_NTPase"/>
</dbReference>
<dbReference type="GO" id="GO:0004386">
    <property type="term" value="F:helicase activity"/>
    <property type="evidence" value="ECO:0007669"/>
    <property type="project" value="UniProtKB-KW"/>
</dbReference>
<feature type="compositionally biased region" description="Polar residues" evidence="9">
    <location>
        <begin position="1796"/>
        <end position="1841"/>
    </location>
</feature>
<dbReference type="InterPro" id="IPR044573">
    <property type="entry name" value="ARIP4_DEXHc"/>
</dbReference>
<feature type="compositionally biased region" description="Acidic residues" evidence="9">
    <location>
        <begin position="9"/>
        <end position="22"/>
    </location>
</feature>
<gene>
    <name evidence="12" type="ORF">g.29426</name>
</gene>
<dbReference type="Gene3D" id="3.40.50.300">
    <property type="entry name" value="P-loop containing nucleotide triphosphate hydrolases"/>
    <property type="match status" value="2"/>
</dbReference>
<evidence type="ECO:0000256" key="3">
    <source>
        <dbReference type="ARBA" id="ARBA00022741"/>
    </source>
</evidence>
<feature type="compositionally biased region" description="Low complexity" evidence="9">
    <location>
        <begin position="841"/>
        <end position="853"/>
    </location>
</feature>
<feature type="compositionally biased region" description="Low complexity" evidence="9">
    <location>
        <begin position="2748"/>
        <end position="2765"/>
    </location>
</feature>
<dbReference type="GO" id="GO:0003677">
    <property type="term" value="F:DNA binding"/>
    <property type="evidence" value="ECO:0007669"/>
    <property type="project" value="UniProtKB-KW"/>
</dbReference>
<feature type="compositionally biased region" description="Basic and acidic residues" evidence="9">
    <location>
        <begin position="1851"/>
        <end position="1884"/>
    </location>
</feature>
<keyword evidence="4" id="KW-0378">Hydrolase</keyword>
<feature type="compositionally biased region" description="Basic and acidic residues" evidence="9">
    <location>
        <begin position="2587"/>
        <end position="2597"/>
    </location>
</feature>
<feature type="domain" description="Helicase ATP-binding" evidence="10">
    <location>
        <begin position="386"/>
        <end position="600"/>
    </location>
</feature>